<evidence type="ECO:0000259" key="10">
    <source>
        <dbReference type="Pfam" id="PF00316"/>
    </source>
</evidence>
<dbReference type="Pfam" id="PF18913">
    <property type="entry name" value="FBPase_C"/>
    <property type="match status" value="1"/>
</dbReference>
<evidence type="ECO:0000313" key="13">
    <source>
        <dbReference type="Proteomes" id="UP000031135"/>
    </source>
</evidence>
<feature type="domain" description="Fructose-1-6-bisphosphatase class 1 C-terminal" evidence="11">
    <location>
        <begin position="156"/>
        <end position="279"/>
    </location>
</feature>
<dbReference type="GO" id="GO:0005986">
    <property type="term" value="P:sucrose biosynthetic process"/>
    <property type="evidence" value="ECO:0007669"/>
    <property type="project" value="TreeGrafter"/>
</dbReference>
<keyword evidence="6 9" id="KW-0460">Magnesium</keyword>
<dbReference type="NCBIfam" id="NF006782">
    <property type="entry name" value="PRK09293.2-3"/>
    <property type="match status" value="1"/>
</dbReference>
<dbReference type="GO" id="GO:0006094">
    <property type="term" value="P:gluconeogenesis"/>
    <property type="evidence" value="ECO:0007669"/>
    <property type="project" value="UniProtKB-UniRule"/>
</dbReference>
<evidence type="ECO:0000256" key="1">
    <source>
        <dbReference type="ARBA" id="ARBA00001273"/>
    </source>
</evidence>
<evidence type="ECO:0000259" key="11">
    <source>
        <dbReference type="Pfam" id="PF18913"/>
    </source>
</evidence>
<keyword evidence="3 9" id="KW-0963">Cytoplasm</keyword>
<dbReference type="Pfam" id="PF00316">
    <property type="entry name" value="FBPase"/>
    <property type="match status" value="1"/>
</dbReference>
<keyword evidence="4 9" id="KW-0479">Metal-binding</keyword>
<proteinExistence type="inferred from homology"/>
<comment type="caution">
    <text evidence="9">Lacks conserved residue(s) required for the propagation of feature annotation.</text>
</comment>
<comment type="pathway">
    <text evidence="8">Carbohydrate biosynthesis.</text>
</comment>
<feature type="binding site" evidence="9">
    <location>
        <position position="86"/>
    </location>
    <ligand>
        <name>Mg(2+)</name>
        <dbReference type="ChEBI" id="CHEBI:18420"/>
        <label>1</label>
    </ligand>
</feature>
<feature type="binding site" evidence="9">
    <location>
        <position position="84"/>
    </location>
    <ligand>
        <name>Mg(2+)</name>
        <dbReference type="ChEBI" id="CHEBI:18420"/>
        <label>1</label>
    </ligand>
</feature>
<dbReference type="GO" id="GO:0030388">
    <property type="term" value="P:fructose 1,6-bisphosphate metabolic process"/>
    <property type="evidence" value="ECO:0007669"/>
    <property type="project" value="TreeGrafter"/>
</dbReference>
<evidence type="ECO:0000256" key="4">
    <source>
        <dbReference type="ARBA" id="ARBA00022723"/>
    </source>
</evidence>
<keyword evidence="5 9" id="KW-0378">Hydrolase</keyword>
<evidence type="ECO:0000256" key="9">
    <source>
        <dbReference type="HAMAP-Rule" id="MF_01855"/>
    </source>
</evidence>
<feature type="domain" description="Fructose-1-6-bisphosphatase class I N-terminal" evidence="10">
    <location>
        <begin position="4"/>
        <end position="134"/>
    </location>
</feature>
<dbReference type="InterPro" id="IPR023079">
    <property type="entry name" value="SBPase"/>
</dbReference>
<dbReference type="SUPFAM" id="SSF56655">
    <property type="entry name" value="Carbohydrate phosphatase"/>
    <property type="match status" value="1"/>
</dbReference>
<comment type="subunit">
    <text evidence="9">Homotetramer.</text>
</comment>
<evidence type="ECO:0000256" key="8">
    <source>
        <dbReference type="ARBA" id="ARBA00024331"/>
    </source>
</evidence>
<comment type="catalytic activity">
    <reaction evidence="1 9">
        <text>beta-D-fructose 1,6-bisphosphate + H2O = beta-D-fructose 6-phosphate + phosphate</text>
        <dbReference type="Rhea" id="RHEA:11064"/>
        <dbReference type="ChEBI" id="CHEBI:15377"/>
        <dbReference type="ChEBI" id="CHEBI:32966"/>
        <dbReference type="ChEBI" id="CHEBI:43474"/>
        <dbReference type="ChEBI" id="CHEBI:57634"/>
        <dbReference type="EC" id="3.1.3.11"/>
    </reaction>
</comment>
<evidence type="ECO:0000256" key="2">
    <source>
        <dbReference type="ARBA" id="ARBA00010941"/>
    </source>
</evidence>
<dbReference type="PRINTS" id="PR01958">
    <property type="entry name" value="S17BPHPHTASE"/>
</dbReference>
<dbReference type="Proteomes" id="UP000031135">
    <property type="component" value="Chromosome"/>
</dbReference>
<sequence>MQEIINDIQKAVIEISHELRYLKDFDYTSSQNATGDNQLKLDVKSDEIITRVLKQSKGIKSLISEEKQEQLLINENEKYIIAYDPLDGSSLVDVNFAIGSIFAIYEHEASAKNLKAAVYAIYGVRLELIVCMDTPKLYRLNENNEFVYVKELKLSEKGKLNASGGTQKNWSSTHRDFIKTLFDEGYRLRYSGAMVSDLHQILLKGGGLFSYPATTDALNGKLRAYFEVFPFAFIFEKAGGFSTNGVNDSLLELEFDKIHASTPCFLGSKYEIEKLKQAYKGL</sequence>
<organism evidence="12 13">
    <name type="scientific">Campylobacter subantarcticus LMG 24374</name>
    <dbReference type="NCBI Taxonomy" id="1388751"/>
    <lineage>
        <taxon>Bacteria</taxon>
        <taxon>Pseudomonadati</taxon>
        <taxon>Campylobacterota</taxon>
        <taxon>Epsilonproteobacteria</taxon>
        <taxon>Campylobacterales</taxon>
        <taxon>Campylobacteraceae</taxon>
        <taxon>Campylobacter</taxon>
    </lineage>
</organism>
<keyword evidence="7 9" id="KW-0119">Carbohydrate metabolism</keyword>
<evidence type="ECO:0000256" key="7">
    <source>
        <dbReference type="ARBA" id="ARBA00023277"/>
    </source>
</evidence>
<feature type="binding site" evidence="9">
    <location>
        <position position="87"/>
    </location>
    <ligand>
        <name>Mg(2+)</name>
        <dbReference type="ChEBI" id="CHEBI:18420"/>
        <label>2</label>
    </ligand>
</feature>
<dbReference type="InterPro" id="IPR033391">
    <property type="entry name" value="FBPase_N"/>
</dbReference>
<feature type="binding site" evidence="9">
    <location>
        <position position="84"/>
    </location>
    <ligand>
        <name>Mg(2+)</name>
        <dbReference type="ChEBI" id="CHEBI:18420"/>
        <label>2</label>
    </ligand>
</feature>
<comment type="subcellular location">
    <subcellularLocation>
        <location evidence="9">Cytoplasm</location>
    </subcellularLocation>
</comment>
<protein>
    <recommendedName>
        <fullName evidence="9">Fructose-1,6-bisphosphatase class 1</fullName>
        <shortName evidence="9">FBPase class 1</shortName>
        <ecNumber evidence="9">3.1.3.11</ecNumber>
    </recommendedName>
    <alternativeName>
        <fullName evidence="9">D-fructose-1,6-bisphosphate 1-phosphohydrolase class 1</fullName>
    </alternativeName>
</protein>
<dbReference type="EMBL" id="CP007772">
    <property type="protein sequence ID" value="AJC90619.1"/>
    <property type="molecule type" value="Genomic_DNA"/>
</dbReference>
<dbReference type="InterPro" id="IPR044015">
    <property type="entry name" value="FBPase_C_dom"/>
</dbReference>
<dbReference type="GO" id="GO:0042132">
    <property type="term" value="F:fructose 1,6-bisphosphate 1-phosphatase activity"/>
    <property type="evidence" value="ECO:0007669"/>
    <property type="project" value="UniProtKB-UniRule"/>
</dbReference>
<comment type="cofactor">
    <cofactor evidence="9">
        <name>Mg(2+)</name>
        <dbReference type="ChEBI" id="CHEBI:18420"/>
    </cofactor>
    <text evidence="9">Binds 2 magnesium ions per subunit.</text>
</comment>
<dbReference type="EC" id="3.1.3.11" evidence="9"/>
<dbReference type="KEGG" id="csm:CSUB8521_0770"/>
<name>A0A0A8HCJ2_9BACT</name>
<dbReference type="Gene3D" id="3.40.190.80">
    <property type="match status" value="1"/>
</dbReference>
<dbReference type="PANTHER" id="PTHR11556">
    <property type="entry name" value="FRUCTOSE-1,6-BISPHOSPHATASE-RELATED"/>
    <property type="match status" value="1"/>
</dbReference>
<evidence type="ECO:0000256" key="3">
    <source>
        <dbReference type="ARBA" id="ARBA00022490"/>
    </source>
</evidence>
<dbReference type="InterPro" id="IPR028343">
    <property type="entry name" value="FBPtase"/>
</dbReference>
<evidence type="ECO:0000256" key="5">
    <source>
        <dbReference type="ARBA" id="ARBA00022801"/>
    </source>
</evidence>
<feature type="binding site" evidence="9">
    <location>
        <position position="65"/>
    </location>
    <ligand>
        <name>Mg(2+)</name>
        <dbReference type="ChEBI" id="CHEBI:18420"/>
        <label>1</label>
    </ligand>
</feature>
<dbReference type="GO" id="GO:0000287">
    <property type="term" value="F:magnesium ion binding"/>
    <property type="evidence" value="ECO:0007669"/>
    <property type="project" value="UniProtKB-UniRule"/>
</dbReference>
<dbReference type="PANTHER" id="PTHR11556:SF35">
    <property type="entry name" value="SEDOHEPTULOSE-1,7-BISPHOSPHATASE, CHLOROPLASTIC"/>
    <property type="match status" value="1"/>
</dbReference>
<feature type="binding site" evidence="9">
    <location>
        <position position="190"/>
    </location>
    <ligand>
        <name>substrate</name>
    </ligand>
</feature>
<dbReference type="PIRSF" id="PIRSF500210">
    <property type="entry name" value="FBPtase"/>
    <property type="match status" value="1"/>
</dbReference>
<dbReference type="Gene3D" id="3.30.540.10">
    <property type="entry name" value="Fructose-1,6-Bisphosphatase, subunit A, domain 1"/>
    <property type="match status" value="1"/>
</dbReference>
<evidence type="ECO:0000256" key="6">
    <source>
        <dbReference type="ARBA" id="ARBA00022842"/>
    </source>
</evidence>
<feature type="binding site" evidence="9">
    <location>
        <position position="221"/>
    </location>
    <ligand>
        <name>substrate</name>
    </ligand>
</feature>
<dbReference type="AlphaFoldDB" id="A0A0A8HCJ2"/>
<dbReference type="GO" id="GO:0006000">
    <property type="term" value="P:fructose metabolic process"/>
    <property type="evidence" value="ECO:0007669"/>
    <property type="project" value="TreeGrafter"/>
</dbReference>
<dbReference type="HAMAP" id="MF_01855">
    <property type="entry name" value="FBPase_class1"/>
    <property type="match status" value="1"/>
</dbReference>
<dbReference type="GO" id="GO:0006002">
    <property type="term" value="P:fructose 6-phosphate metabolic process"/>
    <property type="evidence" value="ECO:0007669"/>
    <property type="project" value="TreeGrafter"/>
</dbReference>
<dbReference type="InterPro" id="IPR000146">
    <property type="entry name" value="FBPase_class-1"/>
</dbReference>
<dbReference type="OrthoDB" id="9806756at2"/>
<accession>A0A0A8HCJ2</accession>
<reference evidence="12 13" key="1">
    <citation type="journal article" date="2014" name="Genome Biol. Evol.">
        <title>Comparative Genomics of the Campylobacter lari Group.</title>
        <authorList>
            <person name="Miller W.G."/>
            <person name="Yee E."/>
            <person name="Chapman M.H."/>
            <person name="Smith T.P."/>
            <person name="Bono J.L."/>
            <person name="Huynh S."/>
            <person name="Parker C.T."/>
            <person name="Vandamme P."/>
            <person name="Luong K."/>
            <person name="Korlach J."/>
        </authorList>
    </citation>
    <scope>NUCLEOTIDE SEQUENCE [LARGE SCALE GENOMIC DNA]</scope>
    <source>
        <strain evidence="12 13">LMG 24374</strain>
    </source>
</reference>
<evidence type="ECO:0000313" key="12">
    <source>
        <dbReference type="EMBL" id="AJC90619.1"/>
    </source>
</evidence>
<comment type="similarity">
    <text evidence="2 9">Belongs to the FBPase class 1 family.</text>
</comment>
<dbReference type="PIRSF" id="PIRSF000904">
    <property type="entry name" value="FBPtase_SBPase"/>
    <property type="match status" value="1"/>
</dbReference>
<dbReference type="HOGENOM" id="CLU_039977_3_0_7"/>
<dbReference type="GO" id="GO:0005829">
    <property type="term" value="C:cytosol"/>
    <property type="evidence" value="ECO:0007669"/>
    <property type="project" value="TreeGrafter"/>
</dbReference>
<dbReference type="RefSeq" id="WP_039663572.1">
    <property type="nucleotide sequence ID" value="NZ_CP007772.1"/>
</dbReference>
<feature type="binding site" evidence="9">
    <location>
        <position position="227"/>
    </location>
    <ligand>
        <name>Mg(2+)</name>
        <dbReference type="ChEBI" id="CHEBI:18420"/>
        <label>2</label>
    </ligand>
</feature>
<gene>
    <name evidence="9 12" type="primary">fbp</name>
    <name evidence="12" type="ORF">CSUB8521_0770</name>
</gene>
<feature type="binding site" evidence="9">
    <location>
        <begin position="87"/>
        <end position="90"/>
    </location>
    <ligand>
        <name>substrate</name>
    </ligand>
</feature>